<proteinExistence type="predicted"/>
<dbReference type="KEGG" id="mmai:sS8_2933"/>
<dbReference type="PROSITE" id="PS51257">
    <property type="entry name" value="PROKAR_LIPOPROTEIN"/>
    <property type="match status" value="1"/>
</dbReference>
<evidence type="ECO:0008006" key="4">
    <source>
        <dbReference type="Google" id="ProtNLM"/>
    </source>
</evidence>
<gene>
    <name evidence="2" type="ORF">sS8_2933</name>
</gene>
<accession>A0A250KTD9</accession>
<organism evidence="2 3">
    <name type="scientific">Methylocaldum marinum</name>
    <dbReference type="NCBI Taxonomy" id="1432792"/>
    <lineage>
        <taxon>Bacteria</taxon>
        <taxon>Pseudomonadati</taxon>
        <taxon>Pseudomonadota</taxon>
        <taxon>Gammaproteobacteria</taxon>
        <taxon>Methylococcales</taxon>
        <taxon>Methylococcaceae</taxon>
        <taxon>Methylocaldum</taxon>
    </lineage>
</organism>
<sequence length="142" mass="16667">MLVLRLLLPLILLISGACAAEVPDPELQAFWTQFRQAVLARNKNKVAAMTQFPFEVRGVVDSSPVKHYNRKGFFDIYERLMVQRTDILSGNQFISKSMIELIEENPEIPPKDVLTENQMRFEDFVFERVRGRWRFTRAYLEE</sequence>
<feature type="signal peptide" evidence="1">
    <location>
        <begin position="1"/>
        <end position="19"/>
    </location>
</feature>
<dbReference type="Proteomes" id="UP000266313">
    <property type="component" value="Chromosome"/>
</dbReference>
<evidence type="ECO:0000256" key="1">
    <source>
        <dbReference type="SAM" id="SignalP"/>
    </source>
</evidence>
<feature type="chain" id="PRO_5012580621" description="Nuclear transport factor 2 family protein" evidence="1">
    <location>
        <begin position="20"/>
        <end position="142"/>
    </location>
</feature>
<protein>
    <recommendedName>
        <fullName evidence="4">Nuclear transport factor 2 family protein</fullName>
    </recommendedName>
</protein>
<dbReference type="EMBL" id="AP017928">
    <property type="protein sequence ID" value="BBA34877.1"/>
    <property type="molecule type" value="Genomic_DNA"/>
</dbReference>
<keyword evidence="1" id="KW-0732">Signal</keyword>
<name>A0A250KTD9_9GAMM</name>
<keyword evidence="3" id="KW-1185">Reference proteome</keyword>
<evidence type="ECO:0000313" key="3">
    <source>
        <dbReference type="Proteomes" id="UP000266313"/>
    </source>
</evidence>
<reference evidence="2 3" key="1">
    <citation type="submission" date="2016-12" db="EMBL/GenBank/DDBJ databases">
        <title>Genome sequencing of Methylocaldum marinum.</title>
        <authorList>
            <person name="Takeuchi M."/>
            <person name="Kamagata Y."/>
            <person name="Hiraoka S."/>
            <person name="Oshima K."/>
            <person name="Hattori M."/>
            <person name="Iwasaki W."/>
        </authorList>
    </citation>
    <scope>NUCLEOTIDE SEQUENCE [LARGE SCALE GENOMIC DNA]</scope>
    <source>
        <strain evidence="2 3">S8</strain>
    </source>
</reference>
<dbReference type="OrthoDB" id="7069182at2"/>
<dbReference type="RefSeq" id="WP_145986538.1">
    <property type="nucleotide sequence ID" value="NZ_AP017928.1"/>
</dbReference>
<evidence type="ECO:0000313" key="2">
    <source>
        <dbReference type="EMBL" id="BBA34877.1"/>
    </source>
</evidence>
<dbReference type="AlphaFoldDB" id="A0A250KTD9"/>